<dbReference type="AlphaFoldDB" id="A0A9Q3GET0"/>
<feature type="compositionally biased region" description="Basic residues" evidence="8">
    <location>
        <begin position="720"/>
        <end position="731"/>
    </location>
</feature>
<reference evidence="10" key="1">
    <citation type="submission" date="2021-03" db="EMBL/GenBank/DDBJ databases">
        <title>Draft genome sequence of rust myrtle Austropuccinia psidii MF-1, a brazilian biotype.</title>
        <authorList>
            <person name="Quecine M.C."/>
            <person name="Pachon D.M.R."/>
            <person name="Bonatelli M.L."/>
            <person name="Correr F.H."/>
            <person name="Franceschini L.M."/>
            <person name="Leite T.F."/>
            <person name="Margarido G.R.A."/>
            <person name="Almeida C.A."/>
            <person name="Ferrarezi J.A."/>
            <person name="Labate C.A."/>
        </authorList>
    </citation>
    <scope>NUCLEOTIDE SEQUENCE</scope>
    <source>
        <strain evidence="10">MF-1</strain>
    </source>
</reference>
<dbReference type="InterPro" id="IPR000504">
    <property type="entry name" value="RRM_dom"/>
</dbReference>
<evidence type="ECO:0000256" key="3">
    <source>
        <dbReference type="ARBA" id="ARBA00007077"/>
    </source>
</evidence>
<evidence type="ECO:0000256" key="6">
    <source>
        <dbReference type="ARBA" id="ARBA00023242"/>
    </source>
</evidence>
<dbReference type="Gene3D" id="3.30.70.330">
    <property type="match status" value="1"/>
</dbReference>
<feature type="compositionally biased region" description="Polar residues" evidence="8">
    <location>
        <begin position="696"/>
        <end position="710"/>
    </location>
</feature>
<evidence type="ECO:0000256" key="7">
    <source>
        <dbReference type="PROSITE-ProRule" id="PRU00176"/>
    </source>
</evidence>
<dbReference type="OrthoDB" id="442677at2759"/>
<keyword evidence="6" id="KW-0539">Nucleus</keyword>
<evidence type="ECO:0000259" key="9">
    <source>
        <dbReference type="PROSITE" id="PS50102"/>
    </source>
</evidence>
<evidence type="ECO:0000256" key="1">
    <source>
        <dbReference type="ARBA" id="ARBA00002475"/>
    </source>
</evidence>
<evidence type="ECO:0000256" key="5">
    <source>
        <dbReference type="ARBA" id="ARBA00022884"/>
    </source>
</evidence>
<comment type="caution">
    <text evidence="10">The sequence shown here is derived from an EMBL/GenBank/DDBJ whole genome shotgun (WGS) entry which is preliminary data.</text>
</comment>
<feature type="compositionally biased region" description="Polar residues" evidence="8">
    <location>
        <begin position="96"/>
        <end position="105"/>
    </location>
</feature>
<dbReference type="SMART" id="SM00360">
    <property type="entry name" value="RRM"/>
    <property type="match status" value="1"/>
</dbReference>
<protein>
    <recommendedName>
        <fullName evidence="4">Nucleolar protein 12</fullName>
    </recommendedName>
</protein>
<gene>
    <name evidence="10" type="ORF">O181_003302</name>
</gene>
<dbReference type="PANTHER" id="PTHR23236">
    <property type="entry name" value="EUKARYOTIC TRANSLATION INITIATION FACTOR 4B/4H"/>
    <property type="match status" value="1"/>
</dbReference>
<evidence type="ECO:0000313" key="11">
    <source>
        <dbReference type="Proteomes" id="UP000765509"/>
    </source>
</evidence>
<comment type="subcellular location">
    <subcellularLocation>
        <location evidence="2">Nucleus</location>
        <location evidence="2">Nucleolus</location>
    </subcellularLocation>
</comment>
<dbReference type="GO" id="GO:0019843">
    <property type="term" value="F:rRNA binding"/>
    <property type="evidence" value="ECO:0007669"/>
    <property type="project" value="TreeGrafter"/>
</dbReference>
<accession>A0A9Q3GET0</accession>
<keyword evidence="5 7" id="KW-0694">RNA-binding</keyword>
<dbReference type="SUPFAM" id="SSF54928">
    <property type="entry name" value="RNA-binding domain, RBD"/>
    <property type="match status" value="1"/>
</dbReference>
<evidence type="ECO:0000256" key="4">
    <source>
        <dbReference type="ARBA" id="ARBA00015520"/>
    </source>
</evidence>
<organism evidence="10 11">
    <name type="scientific">Austropuccinia psidii MF-1</name>
    <dbReference type="NCBI Taxonomy" id="1389203"/>
    <lineage>
        <taxon>Eukaryota</taxon>
        <taxon>Fungi</taxon>
        <taxon>Dikarya</taxon>
        <taxon>Basidiomycota</taxon>
        <taxon>Pucciniomycotina</taxon>
        <taxon>Pucciniomycetes</taxon>
        <taxon>Pucciniales</taxon>
        <taxon>Sphaerophragmiaceae</taxon>
        <taxon>Austropuccinia</taxon>
    </lineage>
</organism>
<evidence type="ECO:0000313" key="10">
    <source>
        <dbReference type="EMBL" id="MBW0463587.1"/>
    </source>
</evidence>
<dbReference type="GO" id="GO:0000463">
    <property type="term" value="P:maturation of LSU-rRNA from tricistronic rRNA transcript (SSU-rRNA, 5.8S rRNA, LSU-rRNA)"/>
    <property type="evidence" value="ECO:0007669"/>
    <property type="project" value="TreeGrafter"/>
</dbReference>
<dbReference type="GO" id="GO:0005730">
    <property type="term" value="C:nucleolus"/>
    <property type="evidence" value="ECO:0007669"/>
    <property type="project" value="UniProtKB-SubCell"/>
</dbReference>
<dbReference type="InterPro" id="IPR035979">
    <property type="entry name" value="RBD_domain_sf"/>
</dbReference>
<feature type="compositionally biased region" description="Polar residues" evidence="8">
    <location>
        <begin position="609"/>
        <end position="619"/>
    </location>
</feature>
<name>A0A9Q3GET0_9BASI</name>
<feature type="region of interest" description="Disordered" evidence="8">
    <location>
        <begin position="607"/>
        <end position="639"/>
    </location>
</feature>
<feature type="region of interest" description="Disordered" evidence="8">
    <location>
        <begin position="1"/>
        <end position="105"/>
    </location>
</feature>
<comment type="function">
    <text evidence="1">Involved in pre-25S rRNA processing.</text>
</comment>
<comment type="similarity">
    <text evidence="3">Belongs to the RRM RBM34 family.</text>
</comment>
<feature type="compositionally biased region" description="Basic and acidic residues" evidence="8">
    <location>
        <begin position="625"/>
        <end position="634"/>
    </location>
</feature>
<sequence length="731" mass="81699">MIQKRPHSAMSILKNQTDNDQDQDNLNLSSNLIELENNNKQKKQKNQKNDIQSDNQIPKSKHDRKKKKKKLKDNEGNQKIDSEDNNHNSIPEKSHSPTVPQASHTISNQMNSTSSISILNHLLKQPVIDNELDNLFKSTSFPALKTDPTTAKANDLTSKLIQNSSNSASPNTDTIIENQIENHPQAELKPQKTYPNTSKMKSSKAKISHQASAEVAYETQQAINRAKLFAEALKQEISSKSDSNAKLAKPIKIDVESSSDEPTITFSDQQTNQEETNEPNQSQLKHQKEKLNDLNETSEQLQARTVFIGNVNIECATSKSCKRALLDHLFNPLKDPSPLAPSTRIESIRFRAIPLATPITPDNQLGQRSSKRSQAWKECQITFDDSRGGPAGHRGAKGFAETDSLPNKAITSLTPAQKRKIGFVTKNIHPEAKSCIAYLVISNTQLPHHESNPLSAQELAKLIVTKADGTSFMGHILRCDLACRNSSSKANLPTIDLDQQRRTLFIGGLDFNEQEDSIRQAIEARLVEENIALPEGFATFVERVRIVRDKATALAKGFAYVLFKTREAVEEMLALPEGSFKIGKRKVRLQKYITAARSSALKQLGQPITDKQSYSSKSSKAGKLTKTESSKRPPLDLTQEIVPVYKGEDMSQKLKTLSKSERKKIKSDNSDRVERRLLKKQAKLRIKLLSKKLDQKIQNVNKIPKSSSKAKTQKHAESSKKKKKSFKSSES</sequence>
<feature type="compositionally biased region" description="Basic residues" evidence="8">
    <location>
        <begin position="59"/>
        <end position="71"/>
    </location>
</feature>
<dbReference type="PANTHER" id="PTHR23236:SF25">
    <property type="entry name" value="RNA-BINDING PROTEIN 34"/>
    <property type="match status" value="1"/>
</dbReference>
<dbReference type="InterPro" id="IPR012677">
    <property type="entry name" value="Nucleotide-bd_a/b_plait_sf"/>
</dbReference>
<evidence type="ECO:0000256" key="8">
    <source>
        <dbReference type="SAM" id="MobiDB-lite"/>
    </source>
</evidence>
<proteinExistence type="inferred from homology"/>
<feature type="compositionally biased region" description="Basic and acidic residues" evidence="8">
    <location>
        <begin position="72"/>
        <end position="95"/>
    </location>
</feature>
<feature type="region of interest" description="Disordered" evidence="8">
    <location>
        <begin position="695"/>
        <end position="731"/>
    </location>
</feature>
<feature type="domain" description="RRM" evidence="9">
    <location>
        <begin position="502"/>
        <end position="594"/>
    </location>
</feature>
<evidence type="ECO:0000256" key="2">
    <source>
        <dbReference type="ARBA" id="ARBA00004604"/>
    </source>
</evidence>
<feature type="region of interest" description="Disordered" evidence="8">
    <location>
        <begin position="251"/>
        <end position="289"/>
    </location>
</feature>
<dbReference type="Proteomes" id="UP000765509">
    <property type="component" value="Unassembled WGS sequence"/>
</dbReference>
<feature type="compositionally biased region" description="Low complexity" evidence="8">
    <location>
        <begin position="24"/>
        <end position="38"/>
    </location>
</feature>
<dbReference type="EMBL" id="AVOT02000593">
    <property type="protein sequence ID" value="MBW0463587.1"/>
    <property type="molecule type" value="Genomic_DNA"/>
</dbReference>
<keyword evidence="11" id="KW-1185">Reference proteome</keyword>
<dbReference type="PROSITE" id="PS50102">
    <property type="entry name" value="RRM"/>
    <property type="match status" value="1"/>
</dbReference>
<feature type="compositionally biased region" description="Polar residues" evidence="8">
    <location>
        <begin position="260"/>
        <end position="284"/>
    </location>
</feature>